<sequence>MKTKHIGFILFITTLFILSSCKKEPINRDIEGFWQLTEFTTTSDEKVHPCERIYYSIQLQIAELSEKGGSLGLPTLKGLYRYDEALNRITINQLYYQSGGTGDFSTPDTDMLNGYGLNSANTEFEVIKADGKNLVIRSDYATLTLRRF</sequence>
<reference evidence="2 3" key="1">
    <citation type="submission" date="2020-08" db="EMBL/GenBank/DDBJ databases">
        <title>A Genomic Blueprint of the Chicken Gut Microbiome.</title>
        <authorList>
            <person name="Gilroy R."/>
            <person name="Ravi A."/>
            <person name="Getino M."/>
            <person name="Pursley I."/>
            <person name="Horton D.L."/>
            <person name="Alikhan N.-F."/>
            <person name="Baker D."/>
            <person name="Gharbi K."/>
            <person name="Hall N."/>
            <person name="Watson M."/>
            <person name="Adriaenssens E.M."/>
            <person name="Foster-Nyarko E."/>
            <person name="Jarju S."/>
            <person name="Secka A."/>
            <person name="Antonio M."/>
            <person name="Oren A."/>
            <person name="Chaudhuri R."/>
            <person name="La Ragione R.M."/>
            <person name="Hildebrand F."/>
            <person name="Pallen M.J."/>
        </authorList>
    </citation>
    <scope>NUCLEOTIDE SEQUENCE [LARGE SCALE GENOMIC DNA]</scope>
    <source>
        <strain evidence="2 3">Sa1YUN3</strain>
    </source>
</reference>
<dbReference type="RefSeq" id="WP_178256209.1">
    <property type="nucleotide sequence ID" value="NZ_JACSPQ010000001.1"/>
</dbReference>
<organism evidence="2 3">
    <name type="scientific">Phocaeicola faecium</name>
    <dbReference type="NCBI Taxonomy" id="2762213"/>
    <lineage>
        <taxon>Bacteria</taxon>
        <taxon>Pseudomonadati</taxon>
        <taxon>Bacteroidota</taxon>
        <taxon>Bacteroidia</taxon>
        <taxon>Bacteroidales</taxon>
        <taxon>Bacteroidaceae</taxon>
        <taxon>Phocaeicola</taxon>
    </lineage>
</organism>
<dbReference type="EMBL" id="JACSPQ010000001">
    <property type="protein sequence ID" value="MBD8000749.1"/>
    <property type="molecule type" value="Genomic_DNA"/>
</dbReference>
<dbReference type="Gene3D" id="2.40.128.280">
    <property type="match status" value="1"/>
</dbReference>
<evidence type="ECO:0000259" key="1">
    <source>
        <dbReference type="Pfam" id="PF16585"/>
    </source>
</evidence>
<evidence type="ECO:0000313" key="2">
    <source>
        <dbReference type="EMBL" id="MBD8000749.1"/>
    </source>
</evidence>
<comment type="caution">
    <text evidence="2">The sequence shown here is derived from an EMBL/GenBank/DDBJ whole genome shotgun (WGS) entry which is preliminary data.</text>
</comment>
<dbReference type="Proteomes" id="UP000616346">
    <property type="component" value="Unassembled WGS sequence"/>
</dbReference>
<name>A0ABR8V7K1_9BACT</name>
<dbReference type="InterPro" id="IPR024311">
    <property type="entry name" value="Lipocalin-like"/>
</dbReference>
<evidence type="ECO:0000313" key="3">
    <source>
        <dbReference type="Proteomes" id="UP000616346"/>
    </source>
</evidence>
<feature type="domain" description="Lipocalin-like" evidence="1">
    <location>
        <begin position="17"/>
        <end position="148"/>
    </location>
</feature>
<protein>
    <submittedName>
        <fullName evidence="2">Lipocalin-like domain-containing protein</fullName>
    </submittedName>
</protein>
<proteinExistence type="predicted"/>
<keyword evidence="3" id="KW-1185">Reference proteome</keyword>
<gene>
    <name evidence="2" type="ORF">H9626_00710</name>
</gene>
<accession>A0ABR8V7K1</accession>
<dbReference type="Pfam" id="PF16585">
    <property type="entry name" value="Lipocalin_8"/>
    <property type="match status" value="1"/>
</dbReference>
<dbReference type="PROSITE" id="PS51257">
    <property type="entry name" value="PROKAR_LIPOPROTEIN"/>
    <property type="match status" value="1"/>
</dbReference>